<dbReference type="Proteomes" id="UP000676169">
    <property type="component" value="Chromosome"/>
</dbReference>
<dbReference type="RefSeq" id="WP_211630479.1">
    <property type="nucleotide sequence ID" value="NZ_CP073100.1"/>
</dbReference>
<dbReference type="AlphaFoldDB" id="A0A975IYN8"/>
<dbReference type="InterPro" id="IPR014917">
    <property type="entry name" value="DUF1800"/>
</dbReference>
<evidence type="ECO:0000256" key="1">
    <source>
        <dbReference type="SAM" id="MobiDB-lite"/>
    </source>
</evidence>
<reference evidence="2" key="1">
    <citation type="submission" date="2021-04" db="EMBL/GenBank/DDBJ databases">
        <title>Luteolibacter sp. 32A isolated from the skin of an Anderson's salamander (Ambystoma andersonii).</title>
        <authorList>
            <person name="Spergser J."/>
            <person name="Busse H.-J."/>
        </authorList>
    </citation>
    <scope>NUCLEOTIDE SEQUENCE</scope>
    <source>
        <strain evidence="2">32A</strain>
    </source>
</reference>
<proteinExistence type="predicted"/>
<dbReference type="EMBL" id="CP073100">
    <property type="protein sequence ID" value="QUE50339.1"/>
    <property type="molecule type" value="Genomic_DNA"/>
</dbReference>
<protein>
    <submittedName>
        <fullName evidence="2">DUF1800 domain-containing protein</fullName>
    </submittedName>
</protein>
<keyword evidence="3" id="KW-1185">Reference proteome</keyword>
<feature type="region of interest" description="Disordered" evidence="1">
    <location>
        <begin position="84"/>
        <end position="109"/>
    </location>
</feature>
<gene>
    <name evidence="2" type="ORF">KBB96_15890</name>
</gene>
<sequence>MLPQAPDPWTIYEAAHLLNRAGFGGSPSDIKTLHALGRTKAVDSLLKPAVGPDEFAMPEWCTPAKMAEDMQERIAQFRKLREETKNMTPEEAEKAKKNVNQTEQRENRQHGIEGQGWWFRSMLHTRAPLREKMTLFWHDHFATSIQKVKQPVLMMMQNDLFRRNATGNFRQLTHEIAKNPAMMLYLDTQNSKSGKPNENFAREVMELFTLGEGHYTEQDIHEAARAFTGYQLNRQNGTVFHNRRQWDDGEKTVFGKTGKFDGDDVVNLIFEQPQAAKFMAAKLWEYFAADNPPPAAVESMAATFRSANYEVAPLLREIFLSKQFYAEEVMRNQIKCPIQFLVQMLKQLDLNQAPQGYTMIAQQQLGQVLFNPPNVAGWDWGKAWINTNTLLTRYNVAGFITKGAEKAPGQALPVDESMAMARKSDDSEMMDDDDKPNAGKRKGGGVQAALGKKATPEKVAMVTEVAARNWRGPDYDRIAPRELRKRHEDLVDSLALRFFQAPLADKNRKRFIAFAEEKEGVVFTNHEVAELVHLMLSTPEYQLT</sequence>
<feature type="region of interest" description="Disordered" evidence="1">
    <location>
        <begin position="423"/>
        <end position="450"/>
    </location>
</feature>
<accession>A0A975IYN8</accession>
<name>A0A975IYN8_9BACT</name>
<dbReference type="Pfam" id="PF08811">
    <property type="entry name" value="DUF1800"/>
    <property type="match status" value="1"/>
</dbReference>
<evidence type="ECO:0000313" key="3">
    <source>
        <dbReference type="Proteomes" id="UP000676169"/>
    </source>
</evidence>
<dbReference type="KEGG" id="lamb:KBB96_15890"/>
<evidence type="ECO:0000313" key="2">
    <source>
        <dbReference type="EMBL" id="QUE50339.1"/>
    </source>
</evidence>
<organism evidence="2 3">
    <name type="scientific">Luteolibacter ambystomatis</name>
    <dbReference type="NCBI Taxonomy" id="2824561"/>
    <lineage>
        <taxon>Bacteria</taxon>
        <taxon>Pseudomonadati</taxon>
        <taxon>Verrucomicrobiota</taxon>
        <taxon>Verrucomicrobiia</taxon>
        <taxon>Verrucomicrobiales</taxon>
        <taxon>Verrucomicrobiaceae</taxon>
        <taxon>Luteolibacter</taxon>
    </lineage>
</organism>